<evidence type="ECO:0000313" key="11">
    <source>
        <dbReference type="Proteomes" id="UP000319525"/>
    </source>
</evidence>
<dbReference type="InterPro" id="IPR010930">
    <property type="entry name" value="Flg_bb/hook_C_dom"/>
</dbReference>
<dbReference type="GO" id="GO:0044780">
    <property type="term" value="P:bacterial-type flagellum assembly"/>
    <property type="evidence" value="ECO:0007669"/>
    <property type="project" value="InterPro"/>
</dbReference>
<evidence type="ECO:0000256" key="6">
    <source>
        <dbReference type="ARBA" id="ARBA00023143"/>
    </source>
</evidence>
<gene>
    <name evidence="7 10" type="primary">flgK</name>
    <name evidence="10" type="ORF">MTE01_04420</name>
</gene>
<keyword evidence="5 7" id="KW-0964">Secreted</keyword>
<name>A0A4Y3QHM7_MICTE</name>
<dbReference type="InterPro" id="IPR053927">
    <property type="entry name" value="FlgK_helical"/>
</dbReference>
<sequence length="468" mass="47008">MSTFAGLQVAATGLAAARAGMTVTGQNIANETTPGYTRQRLEQSSVSASGAAGLWATGFSVGGGVSVQGIARLGDEVLDARVRDALSASGFWSARSSAAQKAEAQMAEPTKDGLAAHLNRFWSGWSDLANTPEPAAAQVVLTNAGVLAAQIAAGYDAAAGQWSDLRAQMDRDLAVVNVTASQVATLNGQIRSALQSGRTANELIDQRNVLAQQLSTTIGATGRVEDDGTLTLRIDGNALVSGDSSRTLTIAGPRALADAGRITLAWSDRPGVPVAVTGGSVGGAIGVLAPASDGGTLARVADAYNATATALAQAVNEIHRSGQTRTGAAGGDFFALAADGPAALGLSVVPTSLDQLALAAPGAGALDTSVADRISTLATAATGPSKGWASFVTGFGVSVAGDVQRADTADRSAIAAVSGQQSHASVDGDEETISLLTYQTAYQAAARVLTAVDEALDILINRVGLVGR</sequence>
<keyword evidence="10" id="KW-0282">Flagellum</keyword>
<accession>A0A4Y3QHM7</accession>
<evidence type="ECO:0000256" key="3">
    <source>
        <dbReference type="ARBA" id="ARBA00009677"/>
    </source>
</evidence>
<dbReference type="NCBIfam" id="TIGR02492">
    <property type="entry name" value="flgK_ends"/>
    <property type="match status" value="1"/>
</dbReference>
<evidence type="ECO:0000256" key="2">
    <source>
        <dbReference type="ARBA" id="ARBA00004613"/>
    </source>
</evidence>
<dbReference type="PRINTS" id="PR01005">
    <property type="entry name" value="FLGHOOKAP1"/>
</dbReference>
<dbReference type="GeneID" id="57143152"/>
<dbReference type="GO" id="GO:0009424">
    <property type="term" value="C:bacterial-type flagellum hook"/>
    <property type="evidence" value="ECO:0007669"/>
    <property type="project" value="UniProtKB-UniRule"/>
</dbReference>
<dbReference type="PANTHER" id="PTHR30033">
    <property type="entry name" value="FLAGELLAR HOOK-ASSOCIATED PROTEIN 1"/>
    <property type="match status" value="1"/>
</dbReference>
<dbReference type="GO" id="GO:0005576">
    <property type="term" value="C:extracellular region"/>
    <property type="evidence" value="ECO:0007669"/>
    <property type="project" value="UniProtKB-SubCell"/>
</dbReference>
<dbReference type="InterPro" id="IPR002371">
    <property type="entry name" value="FlgK"/>
</dbReference>
<dbReference type="OrthoDB" id="9802553at2"/>
<comment type="subcellular location">
    <subcellularLocation>
        <location evidence="1 7">Bacterial flagellum</location>
    </subcellularLocation>
    <subcellularLocation>
        <location evidence="2 7">Secreted</location>
    </subcellularLocation>
</comment>
<dbReference type="AlphaFoldDB" id="A0A4Y3QHM7"/>
<dbReference type="Pfam" id="PF22638">
    <property type="entry name" value="FlgK_D1"/>
    <property type="match status" value="1"/>
</dbReference>
<evidence type="ECO:0000256" key="5">
    <source>
        <dbReference type="ARBA" id="ARBA00022525"/>
    </source>
</evidence>
<keyword evidence="10" id="KW-0969">Cilium</keyword>
<evidence type="ECO:0000256" key="1">
    <source>
        <dbReference type="ARBA" id="ARBA00004365"/>
    </source>
</evidence>
<reference evidence="10 11" key="1">
    <citation type="submission" date="2019-06" db="EMBL/GenBank/DDBJ databases">
        <title>Whole genome shotgun sequence of Microbacterium testaceum NBRC 12675.</title>
        <authorList>
            <person name="Hosoyama A."/>
            <person name="Uohara A."/>
            <person name="Ohji S."/>
            <person name="Ichikawa N."/>
        </authorList>
    </citation>
    <scope>NUCLEOTIDE SEQUENCE [LARGE SCALE GENOMIC DNA]</scope>
    <source>
        <strain evidence="10 11">NBRC 12675</strain>
    </source>
</reference>
<keyword evidence="6 7" id="KW-0975">Bacterial flagellum</keyword>
<evidence type="ECO:0000259" key="9">
    <source>
        <dbReference type="Pfam" id="PF22638"/>
    </source>
</evidence>
<comment type="similarity">
    <text evidence="3 7">Belongs to the flagella basal body rod proteins family.</text>
</comment>
<evidence type="ECO:0000256" key="7">
    <source>
        <dbReference type="RuleBase" id="RU362065"/>
    </source>
</evidence>
<protein>
    <recommendedName>
        <fullName evidence="4 7">Flagellar hook-associated protein 1</fullName>
        <shortName evidence="7">HAP1</shortName>
    </recommendedName>
</protein>
<dbReference type="Pfam" id="PF06429">
    <property type="entry name" value="Flg_bbr_C"/>
    <property type="match status" value="1"/>
</dbReference>
<evidence type="ECO:0000256" key="4">
    <source>
        <dbReference type="ARBA" id="ARBA00016244"/>
    </source>
</evidence>
<proteinExistence type="inferred from homology"/>
<dbReference type="GO" id="GO:0005198">
    <property type="term" value="F:structural molecule activity"/>
    <property type="evidence" value="ECO:0007669"/>
    <property type="project" value="UniProtKB-UniRule"/>
</dbReference>
<dbReference type="PANTHER" id="PTHR30033:SF1">
    <property type="entry name" value="FLAGELLAR HOOK-ASSOCIATED PROTEIN 1"/>
    <property type="match status" value="1"/>
</dbReference>
<dbReference type="EMBL" id="BJML01000001">
    <property type="protein sequence ID" value="GEB44497.1"/>
    <property type="molecule type" value="Genomic_DNA"/>
</dbReference>
<keyword evidence="10" id="KW-0966">Cell projection</keyword>
<comment type="caution">
    <text evidence="10">The sequence shown here is derived from an EMBL/GenBank/DDBJ whole genome shotgun (WGS) entry which is preliminary data.</text>
</comment>
<evidence type="ECO:0000313" key="10">
    <source>
        <dbReference type="EMBL" id="GEB44497.1"/>
    </source>
</evidence>
<dbReference type="RefSeq" id="WP_103210139.1">
    <property type="nucleotide sequence ID" value="NZ_BJML01000001.1"/>
</dbReference>
<feature type="domain" description="Flagellar basal-body/hook protein C-terminal" evidence="8">
    <location>
        <begin position="425"/>
        <end position="461"/>
    </location>
</feature>
<feature type="domain" description="Flagellar hook-associated protein FlgK helical" evidence="9">
    <location>
        <begin position="101"/>
        <end position="334"/>
    </location>
</feature>
<dbReference type="SUPFAM" id="SSF64518">
    <property type="entry name" value="Phase 1 flagellin"/>
    <property type="match status" value="1"/>
</dbReference>
<evidence type="ECO:0000259" key="8">
    <source>
        <dbReference type="Pfam" id="PF06429"/>
    </source>
</evidence>
<organism evidence="10 11">
    <name type="scientific">Microbacterium testaceum</name>
    <name type="common">Aureobacterium testaceum</name>
    <name type="synonym">Brevibacterium testaceum</name>
    <dbReference type="NCBI Taxonomy" id="2033"/>
    <lineage>
        <taxon>Bacteria</taxon>
        <taxon>Bacillati</taxon>
        <taxon>Actinomycetota</taxon>
        <taxon>Actinomycetes</taxon>
        <taxon>Micrococcales</taxon>
        <taxon>Microbacteriaceae</taxon>
        <taxon>Microbacterium</taxon>
    </lineage>
</organism>
<dbReference type="Proteomes" id="UP000319525">
    <property type="component" value="Unassembled WGS sequence"/>
</dbReference>